<comment type="caution">
    <text evidence="8">The sequence shown here is derived from an EMBL/GenBank/DDBJ whole genome shotgun (WGS) entry which is preliminary data.</text>
</comment>
<evidence type="ECO:0000256" key="3">
    <source>
        <dbReference type="ARBA" id="ARBA00022679"/>
    </source>
</evidence>
<keyword evidence="2" id="KW-0489">Methyltransferase</keyword>
<comment type="catalytic activity">
    <reaction evidence="5">
        <text>a 2'-deoxyadenosine in DNA + S-adenosyl-L-methionine = an N(6)-methyl-2'-deoxyadenosine in DNA + S-adenosyl-L-homocysteine + H(+)</text>
        <dbReference type="Rhea" id="RHEA:15197"/>
        <dbReference type="Rhea" id="RHEA-COMP:12418"/>
        <dbReference type="Rhea" id="RHEA-COMP:12419"/>
        <dbReference type="ChEBI" id="CHEBI:15378"/>
        <dbReference type="ChEBI" id="CHEBI:57856"/>
        <dbReference type="ChEBI" id="CHEBI:59789"/>
        <dbReference type="ChEBI" id="CHEBI:90615"/>
        <dbReference type="ChEBI" id="CHEBI:90616"/>
        <dbReference type="EC" id="2.1.1.72"/>
    </reaction>
</comment>
<dbReference type="SUPFAM" id="SSF53335">
    <property type="entry name" value="S-adenosyl-L-methionine-dependent methyltransferases"/>
    <property type="match status" value="1"/>
</dbReference>
<dbReference type="InterPro" id="IPR029063">
    <property type="entry name" value="SAM-dependent_MTases_sf"/>
</dbReference>
<dbReference type="InterPro" id="IPR050953">
    <property type="entry name" value="N4_N6_ade-DNA_methylase"/>
</dbReference>
<dbReference type="Pfam" id="PF18135">
    <property type="entry name" value="Type_ISP_C"/>
    <property type="match status" value="1"/>
</dbReference>
<dbReference type="PANTHER" id="PTHR33841">
    <property type="entry name" value="DNA METHYLTRANSFERASE YEEA-RELATED"/>
    <property type="match status" value="1"/>
</dbReference>
<keyword evidence="3" id="KW-0808">Transferase</keyword>
<sequence>MRGSEYGWLAEAVSDFGKACKDRLSGPGGPEAVIRRPIEDLLQTAGRRYGLKEVLWHDETRLDELGVRPDYAVQVDGAIIGYIEVKKPGLNIDPESFTGQNKRQWERLRDLPNLLYTNGTTWRLFRGGKEAREPVHFEGSLKNAGGKLSVPTPTNLDSLLRTFLGWEPEPIRSVSALVQRIAPLCRLLRAAVLEQLAAEKKAVKDGASLSKLPFTGLARDWRKLLFPTADDATFADGYAQAVTFALLLARTEDIALTGTSLHEIGRKLHAGHSLMGKALQLFTDNVDDRFEVTLDLLVRIVASVDWDPIRKDRKDAYLHLYESFLEVYDDELRQRSGSYYTPREVVEEMVRLTEDVLRTQLGKVEGFADRTVFTVDPAMGTGTYLHAIIERVAQRAAERYGPGMAPQAISDLAARLVGFELQMGPSAVAELRTSDLLKKYGAALPEGGANLYVTDTLDNPYVKEEAIASTYGAISESRDRANKVKARVPVNAVIGNPPYGGKAEGRGGWVEHGAEGKGRPLLDDFRLAGNGRHEHLLKNLYIYFWRWAAWKVFDAHPEDQHGVVCFITPNAFVSGPGGRGMRAYLRDTCDEGWIINVSPEGHRPDVPTRIFPGVAQPLAICIFLRCADADHTRPAVIHYREVHGRQAEKYQQLKNIRLDDDAWQVARTDSDAPFTPAQLDWDAYPLLNDLFPWGSPSVKTNRGWVHSSGRQILERRWNGLIGEEDPERKAELFKETRDRTLGKKLDALPGRSPHDVPIGQETAQRPDLLRISFRSFDRQWLIADRRVIDFPRPELWEALLPGQVFLNQQSARPIESGPAVVATGLLPDTNHFNGRAGRVMPMLHPDGTGNVPTGLLATLASRLGLAKVTVQDLTAYVMAVAGHPGFTKRFKEELLTPGVRMPLSGDSVLWKEAVGLGEEVLWASTYGEAFADPGVGRMPGSITYAPDDPRQVRYLTPIGNEVPHEMRYEAATQTLHLGTGSFGPVPEEVWTYDVGGMGILKKWFGYRKARPDSKRSSPLDDIHAEQWPSEWSTELIELLTVLRRLVELAPAQGSLLERILAAPLITEEALKAEGVLPVTDKARKPRLSVTFDIFEATDDADRQADPAEE</sequence>
<evidence type="ECO:0000256" key="2">
    <source>
        <dbReference type="ARBA" id="ARBA00022603"/>
    </source>
</evidence>
<gene>
    <name evidence="8" type="ORF">GCM10010324_17830</name>
</gene>
<dbReference type="EMBL" id="BMUT01000002">
    <property type="protein sequence ID" value="GGX72838.1"/>
    <property type="molecule type" value="Genomic_DNA"/>
</dbReference>
<evidence type="ECO:0000259" key="6">
    <source>
        <dbReference type="Pfam" id="PF02384"/>
    </source>
</evidence>
<proteinExistence type="predicted"/>
<feature type="domain" description="Type ISP restriction-modification enzyme LLaBIII C-terminal specificity" evidence="7">
    <location>
        <begin position="689"/>
        <end position="1038"/>
    </location>
</feature>
<evidence type="ECO:0000259" key="7">
    <source>
        <dbReference type="Pfam" id="PF18135"/>
    </source>
</evidence>
<evidence type="ECO:0000256" key="5">
    <source>
        <dbReference type="ARBA" id="ARBA00047942"/>
    </source>
</evidence>
<dbReference type="InterPro" id="IPR003356">
    <property type="entry name" value="DNA_methylase_A-5"/>
</dbReference>
<feature type="domain" description="DNA methylase adenine-specific" evidence="6">
    <location>
        <begin position="314"/>
        <end position="502"/>
    </location>
</feature>
<evidence type="ECO:0000256" key="1">
    <source>
        <dbReference type="ARBA" id="ARBA00011900"/>
    </source>
</evidence>
<dbReference type="PRINTS" id="PR00507">
    <property type="entry name" value="N12N6MTFRASE"/>
</dbReference>
<dbReference type="InterPro" id="IPR041635">
    <property type="entry name" value="Type_ISP_LLaBIII_C"/>
</dbReference>
<evidence type="ECO:0000256" key="4">
    <source>
        <dbReference type="ARBA" id="ARBA00022747"/>
    </source>
</evidence>
<accession>A0ABQ2Y8E8</accession>
<dbReference type="Gene3D" id="3.40.50.150">
    <property type="entry name" value="Vaccinia Virus protein VP39"/>
    <property type="match status" value="1"/>
</dbReference>
<evidence type="ECO:0000313" key="9">
    <source>
        <dbReference type="Proteomes" id="UP000659223"/>
    </source>
</evidence>
<protein>
    <recommendedName>
        <fullName evidence="1">site-specific DNA-methyltransferase (adenine-specific)</fullName>
        <ecNumber evidence="1">2.1.1.72</ecNumber>
    </recommendedName>
</protein>
<keyword evidence="9" id="KW-1185">Reference proteome</keyword>
<dbReference type="Proteomes" id="UP000659223">
    <property type="component" value="Unassembled WGS sequence"/>
</dbReference>
<evidence type="ECO:0000313" key="8">
    <source>
        <dbReference type="EMBL" id="GGX72838.1"/>
    </source>
</evidence>
<dbReference type="InterPro" id="IPR002052">
    <property type="entry name" value="DNA_methylase_N6_adenine_CS"/>
</dbReference>
<dbReference type="Pfam" id="PF02384">
    <property type="entry name" value="N6_Mtase"/>
    <property type="match status" value="1"/>
</dbReference>
<dbReference type="PROSITE" id="PS00092">
    <property type="entry name" value="N6_MTASE"/>
    <property type="match status" value="1"/>
</dbReference>
<reference evidence="9" key="1">
    <citation type="journal article" date="2019" name="Int. J. Syst. Evol. Microbiol.">
        <title>The Global Catalogue of Microorganisms (GCM) 10K type strain sequencing project: providing services to taxonomists for standard genome sequencing and annotation.</title>
        <authorList>
            <consortium name="The Broad Institute Genomics Platform"/>
            <consortium name="The Broad Institute Genome Sequencing Center for Infectious Disease"/>
            <person name="Wu L."/>
            <person name="Ma J."/>
        </authorList>
    </citation>
    <scope>NUCLEOTIDE SEQUENCE [LARGE SCALE GENOMIC DNA]</scope>
    <source>
        <strain evidence="9">JCM 4586</strain>
    </source>
</reference>
<organism evidence="8 9">
    <name type="scientific">Streptomyces hiroshimensis</name>
    <dbReference type="NCBI Taxonomy" id="66424"/>
    <lineage>
        <taxon>Bacteria</taxon>
        <taxon>Bacillati</taxon>
        <taxon>Actinomycetota</taxon>
        <taxon>Actinomycetes</taxon>
        <taxon>Kitasatosporales</taxon>
        <taxon>Streptomycetaceae</taxon>
        <taxon>Streptomyces</taxon>
    </lineage>
</organism>
<name>A0ABQ2Y8E8_9ACTN</name>
<dbReference type="EC" id="2.1.1.72" evidence="1"/>
<keyword evidence="4" id="KW-0680">Restriction system</keyword>
<dbReference type="PANTHER" id="PTHR33841:SF1">
    <property type="entry name" value="DNA METHYLTRANSFERASE A"/>
    <property type="match status" value="1"/>
</dbReference>